<comment type="caution">
    <text evidence="1">The sequence shown here is derived from an EMBL/GenBank/DDBJ whole genome shotgun (WGS) entry which is preliminary data.</text>
</comment>
<dbReference type="EMBL" id="LRVM01000008">
    <property type="protein sequence ID" value="KXL52386.1"/>
    <property type="molecule type" value="Genomic_DNA"/>
</dbReference>
<dbReference type="PANTHER" id="PTHR46638:SF1">
    <property type="entry name" value="CORRINOID ADENOSYLTRANSFERASE"/>
    <property type="match status" value="1"/>
</dbReference>
<protein>
    <submittedName>
        <fullName evidence="1">Cob(I)yrinic acid a,c-diamide adenosyltransferase</fullName>
        <ecNumber evidence="1">2.5.1.17</ecNumber>
    </submittedName>
</protein>
<dbReference type="SUPFAM" id="SSF52540">
    <property type="entry name" value="P-loop containing nucleoside triphosphate hydrolases"/>
    <property type="match status" value="1"/>
</dbReference>
<dbReference type="Proteomes" id="UP000070539">
    <property type="component" value="Unassembled WGS sequence"/>
</dbReference>
<dbReference type="GO" id="GO:0005524">
    <property type="term" value="F:ATP binding"/>
    <property type="evidence" value="ECO:0007669"/>
    <property type="project" value="InterPro"/>
</dbReference>
<sequence length="161" mass="18561">MRQGQISVYYGAGKGKTCVAVGRGLRAIGDDMRVVMIQFMDYHNSKEIELLKKLEPDFRIFRFEKNRAEQEINDAVRREITDEIKNAFNFARKIVDTGECEMLLLDGILECIKQGFLSAEQLDELLDRRPDYMDIILTGDSLPPSIAERVHCIYQLKAEKQ</sequence>
<proteinExistence type="predicted"/>
<evidence type="ECO:0000313" key="2">
    <source>
        <dbReference type="Proteomes" id="UP000070539"/>
    </source>
</evidence>
<keyword evidence="2" id="KW-1185">Reference proteome</keyword>
<keyword evidence="1" id="KW-0808">Transferase</keyword>
<dbReference type="RefSeq" id="WP_066089198.1">
    <property type="nucleotide sequence ID" value="NZ_LRVM01000008.1"/>
</dbReference>
<dbReference type="GO" id="GO:0008817">
    <property type="term" value="F:corrinoid adenosyltransferase activity"/>
    <property type="evidence" value="ECO:0007669"/>
    <property type="project" value="UniProtKB-EC"/>
</dbReference>
<dbReference type="OrthoDB" id="9810309at2"/>
<dbReference type="InterPro" id="IPR027417">
    <property type="entry name" value="P-loop_NTPase"/>
</dbReference>
<reference evidence="1 2" key="1">
    <citation type="submission" date="2016-01" db="EMBL/GenBank/DDBJ databases">
        <title>Genome sequence of Clostridium neopropionicum X4, DSM-3847.</title>
        <authorList>
            <person name="Poehlein A."/>
            <person name="Beck M.H."/>
            <person name="Bengelsdorf F.R."/>
            <person name="Daniel R."/>
            <person name="Duerre P."/>
        </authorList>
    </citation>
    <scope>NUCLEOTIDE SEQUENCE [LARGE SCALE GENOMIC DNA]</scope>
    <source>
        <strain evidence="1 2">DSM-3847</strain>
    </source>
</reference>
<dbReference type="Gene3D" id="3.40.50.300">
    <property type="entry name" value="P-loop containing nucleotide triphosphate hydrolases"/>
    <property type="match status" value="1"/>
</dbReference>
<dbReference type="GO" id="GO:0009236">
    <property type="term" value="P:cobalamin biosynthetic process"/>
    <property type="evidence" value="ECO:0007669"/>
    <property type="project" value="InterPro"/>
</dbReference>
<name>A0A136WD30_9FIRM</name>
<dbReference type="Pfam" id="PF02572">
    <property type="entry name" value="CobA_CobO_BtuR"/>
    <property type="match status" value="1"/>
</dbReference>
<evidence type="ECO:0000313" key="1">
    <source>
        <dbReference type="EMBL" id="KXL52386.1"/>
    </source>
</evidence>
<gene>
    <name evidence="1" type="primary">btuR</name>
    <name evidence="1" type="ORF">CLNEO_23200</name>
</gene>
<dbReference type="EC" id="2.5.1.17" evidence="1"/>
<dbReference type="PIRSF" id="PIRSF015617">
    <property type="entry name" value="Adensltrnsf_CobA"/>
    <property type="match status" value="1"/>
</dbReference>
<dbReference type="AlphaFoldDB" id="A0A136WD30"/>
<dbReference type="InterPro" id="IPR003724">
    <property type="entry name" value="CblAdoTrfase_CobA"/>
</dbReference>
<organism evidence="1 2">
    <name type="scientific">Anaerotignum neopropionicum</name>
    <dbReference type="NCBI Taxonomy" id="36847"/>
    <lineage>
        <taxon>Bacteria</taxon>
        <taxon>Bacillati</taxon>
        <taxon>Bacillota</taxon>
        <taxon>Clostridia</taxon>
        <taxon>Lachnospirales</taxon>
        <taxon>Anaerotignaceae</taxon>
        <taxon>Anaerotignum</taxon>
    </lineage>
</organism>
<accession>A0A136WD30</accession>
<dbReference type="PANTHER" id="PTHR46638">
    <property type="entry name" value="CORRINOID ADENOSYLTRANSFERASE"/>
    <property type="match status" value="1"/>
</dbReference>
<dbReference type="STRING" id="36847.CLNEO_23200"/>